<dbReference type="EMBL" id="CAJHJT010000001">
    <property type="protein sequence ID" value="CAD6991426.1"/>
    <property type="molecule type" value="Genomic_DNA"/>
</dbReference>
<evidence type="ECO:0000256" key="1">
    <source>
        <dbReference type="SAM" id="MobiDB-lite"/>
    </source>
</evidence>
<feature type="non-terminal residue" evidence="2">
    <location>
        <position position="78"/>
    </location>
</feature>
<sequence length="78" mass="8555">MERKKNRQVFTSRGKHTTKSVLTIRKSGTHPQPHQSFIRQRIQSSWSVGGGSGSGGAGGNQIKHGWLSLTYLHTKAPS</sequence>
<feature type="compositionally biased region" description="Basic residues" evidence="1">
    <location>
        <begin position="1"/>
        <end position="18"/>
    </location>
</feature>
<accession>A0A811TZB7</accession>
<dbReference type="Proteomes" id="UP000606786">
    <property type="component" value="Unassembled WGS sequence"/>
</dbReference>
<comment type="caution">
    <text evidence="2">The sequence shown here is derived from an EMBL/GenBank/DDBJ whole genome shotgun (WGS) entry which is preliminary data.</text>
</comment>
<evidence type="ECO:0000313" key="2">
    <source>
        <dbReference type="EMBL" id="CAD6991426.1"/>
    </source>
</evidence>
<keyword evidence="3" id="KW-1185">Reference proteome</keyword>
<protein>
    <submittedName>
        <fullName evidence="2">(Mediterranean fruit fly) hypothetical protein</fullName>
    </submittedName>
</protein>
<name>A0A811TZB7_CERCA</name>
<evidence type="ECO:0000313" key="3">
    <source>
        <dbReference type="Proteomes" id="UP000606786"/>
    </source>
</evidence>
<dbReference type="AlphaFoldDB" id="A0A811TZB7"/>
<reference evidence="2" key="1">
    <citation type="submission" date="2020-11" db="EMBL/GenBank/DDBJ databases">
        <authorList>
            <person name="Whitehead M."/>
        </authorList>
    </citation>
    <scope>NUCLEOTIDE SEQUENCE</scope>
    <source>
        <strain evidence="2">EGII</strain>
    </source>
</reference>
<organism evidence="2 3">
    <name type="scientific">Ceratitis capitata</name>
    <name type="common">Mediterranean fruit fly</name>
    <name type="synonym">Tephritis capitata</name>
    <dbReference type="NCBI Taxonomy" id="7213"/>
    <lineage>
        <taxon>Eukaryota</taxon>
        <taxon>Metazoa</taxon>
        <taxon>Ecdysozoa</taxon>
        <taxon>Arthropoda</taxon>
        <taxon>Hexapoda</taxon>
        <taxon>Insecta</taxon>
        <taxon>Pterygota</taxon>
        <taxon>Neoptera</taxon>
        <taxon>Endopterygota</taxon>
        <taxon>Diptera</taxon>
        <taxon>Brachycera</taxon>
        <taxon>Muscomorpha</taxon>
        <taxon>Tephritoidea</taxon>
        <taxon>Tephritidae</taxon>
        <taxon>Ceratitis</taxon>
        <taxon>Ceratitis</taxon>
    </lineage>
</organism>
<proteinExistence type="predicted"/>
<feature type="region of interest" description="Disordered" evidence="1">
    <location>
        <begin position="1"/>
        <end position="20"/>
    </location>
</feature>
<gene>
    <name evidence="2" type="ORF">CCAP1982_LOCUS353</name>
</gene>